<dbReference type="InterPro" id="IPR036427">
    <property type="entry name" value="Bromodomain-like_sf"/>
</dbReference>
<feature type="compositionally biased region" description="Basic and acidic residues" evidence="2">
    <location>
        <begin position="507"/>
        <end position="519"/>
    </location>
</feature>
<gene>
    <name evidence="4" type="ORF">B0A55_04447</name>
</gene>
<reference evidence="4 5" key="1">
    <citation type="submission" date="2017-03" db="EMBL/GenBank/DDBJ databases">
        <title>Genomes of endolithic fungi from Antarctica.</title>
        <authorList>
            <person name="Coleine C."/>
            <person name="Masonjones S."/>
            <person name="Stajich J.E."/>
        </authorList>
    </citation>
    <scope>NUCLEOTIDE SEQUENCE [LARGE SCALE GENOMIC DNA]</scope>
    <source>
        <strain evidence="4 5">CCFEE 5184</strain>
    </source>
</reference>
<dbReference type="GO" id="GO:0035267">
    <property type="term" value="C:NuA4 histone acetyltransferase complex"/>
    <property type="evidence" value="ECO:0007669"/>
    <property type="project" value="TreeGrafter"/>
</dbReference>
<dbReference type="SUPFAM" id="SSF47370">
    <property type="entry name" value="Bromodomain"/>
    <property type="match status" value="1"/>
</dbReference>
<feature type="compositionally biased region" description="Low complexity" evidence="2">
    <location>
        <begin position="322"/>
        <end position="332"/>
    </location>
</feature>
<dbReference type="Pfam" id="PF00439">
    <property type="entry name" value="Bromodomain"/>
    <property type="match status" value="1"/>
</dbReference>
<comment type="caution">
    <text evidence="4">The sequence shown here is derived from an EMBL/GenBank/DDBJ whole genome shotgun (WGS) entry which is preliminary data.</text>
</comment>
<dbReference type="PANTHER" id="PTHR15398">
    <property type="entry name" value="BROMODOMAIN-CONTAINING PROTEIN 8"/>
    <property type="match status" value="1"/>
</dbReference>
<dbReference type="AlphaFoldDB" id="A0A4U0XEU6"/>
<evidence type="ECO:0000256" key="2">
    <source>
        <dbReference type="SAM" id="MobiDB-lite"/>
    </source>
</evidence>
<dbReference type="Proteomes" id="UP000309340">
    <property type="component" value="Unassembled WGS sequence"/>
</dbReference>
<dbReference type="OrthoDB" id="21449at2759"/>
<evidence type="ECO:0000313" key="5">
    <source>
        <dbReference type="Proteomes" id="UP000309340"/>
    </source>
</evidence>
<feature type="region of interest" description="Disordered" evidence="2">
    <location>
        <begin position="160"/>
        <end position="200"/>
    </location>
</feature>
<dbReference type="EMBL" id="NAJQ01000222">
    <property type="protein sequence ID" value="TKA74557.1"/>
    <property type="molecule type" value="Genomic_DNA"/>
</dbReference>
<evidence type="ECO:0000256" key="1">
    <source>
        <dbReference type="ARBA" id="ARBA00023117"/>
    </source>
</evidence>
<sequence>MTSLSTTAYTPLEQLLLFQALRHEGASDNDTISFSFSFNRISEDLNAIPLVRNDAAYDADRLSPDALRELYLWLLKEEVRRDLQRHAEGEDGLPNTNGDASLATRKRKAPSPPLPTVQEAAQHSYLIPQLVTRLYATYRERVVKELREHERQYDALSHEAGEHEAVNGDEESQRQAQNTAQSPKPSSIAHTQPPAQRPEYAPFSKPYAAVIASRRQTGEATAEAPAKRYSQAKIDAVINHGPEPQNGFSGHRRTSSNTTLPPLSEMAPQSPHFGIPPKIPGTVAPGMQPYLQQQYAHSPPNMHPPPYGPPHAHPTPGAQIQSSLSRPSSSPRPTLPLPPGMKLPHPPPQHAAPAIIRSPNTLQQHYQSQHRSSIGPSPVSDLASHGYSPQVQVSPNYYQPRPYPDRRTSYPEPQPPPPPRYQVHTSHQGGYQLPPWAVDGSQQNRPPPKQQPASQSQLVRQQPPPLQVQRTPSYPQYPSAPMTGPRQLPQARLISEIVTALATPPRVDRKPVWKSERRPPPLVMPSTPLAPDVEPLSPVLTRAKSPSRIQRSGRKRGSVIASEPASAIPSDRKIRTRRARDRSPRSVISSAADDAMRTRTRSQSVGTSTSANPTTDGRPGSRGTVKAEPSTPAETLEAPDHVAEPTATPASGPMTRKRRGTLQSQPQPSPKRTRQQSPAAAPENDASTPPPRPTTVFATRNFSKMASTIMNDITSHKHASYFAGPVRDKDASGYSEIIKQPQHLKSIRAAITAGTRAIAAATSSLDSPAATPTAASAKAAEGSTLELERTADVLPPKAIVNGAQLEKEVYRMFANAVLFNPGEDGLVADTREMFADVEARVRAWRGAEREAGPLVAAEEEAAAAVVEESKGKRRKL</sequence>
<feature type="compositionally biased region" description="Pro residues" evidence="2">
    <location>
        <begin position="333"/>
        <end position="350"/>
    </location>
</feature>
<organism evidence="4 5">
    <name type="scientific">Friedmanniomyces simplex</name>
    <dbReference type="NCBI Taxonomy" id="329884"/>
    <lineage>
        <taxon>Eukaryota</taxon>
        <taxon>Fungi</taxon>
        <taxon>Dikarya</taxon>
        <taxon>Ascomycota</taxon>
        <taxon>Pezizomycotina</taxon>
        <taxon>Dothideomycetes</taxon>
        <taxon>Dothideomycetidae</taxon>
        <taxon>Mycosphaerellales</taxon>
        <taxon>Teratosphaeriaceae</taxon>
        <taxon>Friedmanniomyces</taxon>
    </lineage>
</organism>
<feature type="compositionally biased region" description="Polar residues" evidence="2">
    <location>
        <begin position="387"/>
        <end position="397"/>
    </location>
</feature>
<dbReference type="GO" id="GO:0006325">
    <property type="term" value="P:chromatin organization"/>
    <property type="evidence" value="ECO:0007669"/>
    <property type="project" value="UniProtKB-ARBA"/>
</dbReference>
<keyword evidence="1" id="KW-0103">Bromodomain</keyword>
<keyword evidence="5" id="KW-1185">Reference proteome</keyword>
<dbReference type="InterPro" id="IPR001487">
    <property type="entry name" value="Bromodomain"/>
</dbReference>
<protein>
    <recommendedName>
        <fullName evidence="3">Bromo domain-containing protein</fullName>
    </recommendedName>
</protein>
<feature type="compositionally biased region" description="Pro residues" evidence="2">
    <location>
        <begin position="301"/>
        <end position="313"/>
    </location>
</feature>
<feature type="domain" description="Bromo" evidence="3">
    <location>
        <begin position="707"/>
        <end position="751"/>
    </location>
</feature>
<dbReference type="PANTHER" id="PTHR15398:SF4">
    <property type="entry name" value="BROMODOMAIN-CONTAINING PROTEIN 8 ISOFORM X1"/>
    <property type="match status" value="1"/>
</dbReference>
<feature type="compositionally biased region" description="Low complexity" evidence="2">
    <location>
        <begin position="451"/>
        <end position="461"/>
    </location>
</feature>
<dbReference type="STRING" id="329884.A0A4U0XEU6"/>
<accession>A0A4U0XEU6</accession>
<feature type="region of interest" description="Disordered" evidence="2">
    <location>
        <begin position="86"/>
        <end position="120"/>
    </location>
</feature>
<evidence type="ECO:0000259" key="3">
    <source>
        <dbReference type="Pfam" id="PF00439"/>
    </source>
</evidence>
<feature type="region of interest" description="Disordered" evidence="2">
    <location>
        <begin position="507"/>
        <end position="697"/>
    </location>
</feature>
<feature type="compositionally biased region" description="Polar residues" evidence="2">
    <location>
        <begin position="358"/>
        <end position="375"/>
    </location>
</feature>
<proteinExistence type="predicted"/>
<name>A0A4U0XEU6_9PEZI</name>
<feature type="compositionally biased region" description="Polar residues" evidence="2">
    <location>
        <begin position="174"/>
        <end position="194"/>
    </location>
</feature>
<feature type="compositionally biased region" description="Polar residues" evidence="2">
    <location>
        <begin position="601"/>
        <end position="615"/>
    </location>
</feature>
<dbReference type="Gene3D" id="1.20.920.10">
    <property type="entry name" value="Bromodomain-like"/>
    <property type="match status" value="1"/>
</dbReference>
<evidence type="ECO:0000313" key="4">
    <source>
        <dbReference type="EMBL" id="TKA74557.1"/>
    </source>
</evidence>
<feature type="region of interest" description="Disordered" evidence="2">
    <location>
        <begin position="239"/>
        <end position="486"/>
    </location>
</feature>